<gene>
    <name evidence="2" type="ORF">TVAG_051030</name>
</gene>
<dbReference type="VEuPathDB" id="TrichDB:TVAG_051030"/>
<proteinExistence type="predicted"/>
<feature type="coiled-coil region" evidence="1">
    <location>
        <begin position="143"/>
        <end position="195"/>
    </location>
</feature>
<evidence type="ECO:0000313" key="3">
    <source>
        <dbReference type="Proteomes" id="UP000001542"/>
    </source>
</evidence>
<dbReference type="Gene3D" id="1.10.287.1490">
    <property type="match status" value="1"/>
</dbReference>
<reference evidence="2" key="2">
    <citation type="journal article" date="2007" name="Science">
        <title>Draft genome sequence of the sexually transmitted pathogen Trichomonas vaginalis.</title>
        <authorList>
            <person name="Carlton J.M."/>
            <person name="Hirt R.P."/>
            <person name="Silva J.C."/>
            <person name="Delcher A.L."/>
            <person name="Schatz M."/>
            <person name="Zhao Q."/>
            <person name="Wortman J.R."/>
            <person name="Bidwell S.L."/>
            <person name="Alsmark U.C.M."/>
            <person name="Besteiro S."/>
            <person name="Sicheritz-Ponten T."/>
            <person name="Noel C.J."/>
            <person name="Dacks J.B."/>
            <person name="Foster P.G."/>
            <person name="Simillion C."/>
            <person name="Van de Peer Y."/>
            <person name="Miranda-Saavedra D."/>
            <person name="Barton G.J."/>
            <person name="Westrop G.D."/>
            <person name="Mueller S."/>
            <person name="Dessi D."/>
            <person name="Fiori P.L."/>
            <person name="Ren Q."/>
            <person name="Paulsen I."/>
            <person name="Zhang H."/>
            <person name="Bastida-Corcuera F.D."/>
            <person name="Simoes-Barbosa A."/>
            <person name="Brown M.T."/>
            <person name="Hayes R.D."/>
            <person name="Mukherjee M."/>
            <person name="Okumura C.Y."/>
            <person name="Schneider R."/>
            <person name="Smith A.J."/>
            <person name="Vanacova S."/>
            <person name="Villalvazo M."/>
            <person name="Haas B.J."/>
            <person name="Pertea M."/>
            <person name="Feldblyum T.V."/>
            <person name="Utterback T.R."/>
            <person name="Shu C.L."/>
            <person name="Osoegawa K."/>
            <person name="de Jong P.J."/>
            <person name="Hrdy I."/>
            <person name="Horvathova L."/>
            <person name="Zubacova Z."/>
            <person name="Dolezal P."/>
            <person name="Malik S.B."/>
            <person name="Logsdon J.M. Jr."/>
            <person name="Henze K."/>
            <person name="Gupta A."/>
            <person name="Wang C.C."/>
            <person name="Dunne R.L."/>
            <person name="Upcroft J.A."/>
            <person name="Upcroft P."/>
            <person name="White O."/>
            <person name="Salzberg S.L."/>
            <person name="Tang P."/>
            <person name="Chiu C.-H."/>
            <person name="Lee Y.-S."/>
            <person name="Embley T.M."/>
            <person name="Coombs G.H."/>
            <person name="Mottram J.C."/>
            <person name="Tachezy J."/>
            <person name="Fraser-Liggett C.M."/>
            <person name="Johnson P.J."/>
        </authorList>
    </citation>
    <scope>NUCLEOTIDE SEQUENCE [LARGE SCALE GENOMIC DNA]</scope>
    <source>
        <strain evidence="2">G3</strain>
    </source>
</reference>
<keyword evidence="3" id="KW-1185">Reference proteome</keyword>
<dbReference type="OrthoDB" id="10669299at2759"/>
<dbReference type="KEGG" id="tva:4766777"/>
<evidence type="ECO:0000313" key="2">
    <source>
        <dbReference type="EMBL" id="EAY08868.1"/>
    </source>
</evidence>
<feature type="coiled-coil region" evidence="1">
    <location>
        <begin position="10"/>
        <end position="52"/>
    </location>
</feature>
<dbReference type="Proteomes" id="UP000001542">
    <property type="component" value="Unassembled WGS sequence"/>
</dbReference>
<reference evidence="2" key="1">
    <citation type="submission" date="2006-10" db="EMBL/GenBank/DDBJ databases">
        <authorList>
            <person name="Amadeo P."/>
            <person name="Zhao Q."/>
            <person name="Wortman J."/>
            <person name="Fraser-Liggett C."/>
            <person name="Carlton J."/>
        </authorList>
    </citation>
    <scope>NUCLEOTIDE SEQUENCE</scope>
    <source>
        <strain evidence="2">G3</strain>
    </source>
</reference>
<organism evidence="2 3">
    <name type="scientific">Trichomonas vaginalis (strain ATCC PRA-98 / G3)</name>
    <dbReference type="NCBI Taxonomy" id="412133"/>
    <lineage>
        <taxon>Eukaryota</taxon>
        <taxon>Metamonada</taxon>
        <taxon>Parabasalia</taxon>
        <taxon>Trichomonadida</taxon>
        <taxon>Trichomonadidae</taxon>
        <taxon>Trichomonas</taxon>
    </lineage>
</organism>
<dbReference type="EMBL" id="DS113369">
    <property type="protein sequence ID" value="EAY08868.1"/>
    <property type="molecule type" value="Genomic_DNA"/>
</dbReference>
<dbReference type="RefSeq" id="XP_001321091.1">
    <property type="nucleotide sequence ID" value="XM_001321056.1"/>
</dbReference>
<sequence length="365" mass="42930">MNNTSFLSTKNRYKEKKLNELQEIVELQNEEIIRLKNEYKQLINTINQTESASSQTDIILKKKIASLQSELKNLDTRTTILKSHSSVAHSRMINELQTEHQDNIIKTRIKYESKIAELQLQNKNNTPVADILSKIDTTRSKISESLKEKMDQNEKQIQNELASLSDKTKDLEQYCTQLEQKIKQKRNLIQEETDKFKNYITKSEELHKRRTIAIDESEASIKEQYEMFEKSQLAEINSIRDKNNSSLEKIRGKIAEQRNKVFKMKQSIASGRTDISTSVDEAQREKTKLSKQLDDQIYSSYTDGEKSMMKVIKREYVDRQYLMKRLAAYKEQMNEIKKSRNEILTEVKRLDFMLYGKGGKYQRKK</sequence>
<dbReference type="InParanoid" id="A2EER2"/>
<keyword evidence="1" id="KW-0175">Coiled coil</keyword>
<dbReference type="AlphaFoldDB" id="A2EER2"/>
<accession>A2EER2</accession>
<dbReference type="VEuPathDB" id="TrichDB:TVAGG3_0981980"/>
<protein>
    <submittedName>
        <fullName evidence="2">Uncharacterized protein</fullName>
    </submittedName>
</protein>
<name>A2EER2_TRIV3</name>
<evidence type="ECO:0000256" key="1">
    <source>
        <dbReference type="SAM" id="Coils"/>
    </source>
</evidence>
<dbReference type="SMR" id="A2EER2"/>